<reference evidence="7 8" key="1">
    <citation type="submission" date="2023-03" db="EMBL/GenBank/DDBJ databases">
        <title>Genome insight into feeding habits of ladybird beetles.</title>
        <authorList>
            <person name="Li H.-S."/>
            <person name="Huang Y.-H."/>
            <person name="Pang H."/>
        </authorList>
    </citation>
    <scope>NUCLEOTIDE SEQUENCE [LARGE SCALE GENOMIC DNA]</scope>
    <source>
        <strain evidence="7">SYSU_2023b</strain>
        <tissue evidence="7">Whole body</tissue>
    </source>
</reference>
<keyword evidence="3 5" id="KW-1133">Transmembrane helix</keyword>
<evidence type="ECO:0000313" key="8">
    <source>
        <dbReference type="Proteomes" id="UP001431783"/>
    </source>
</evidence>
<keyword evidence="4 5" id="KW-0472">Membrane</keyword>
<dbReference type="GO" id="GO:0016020">
    <property type="term" value="C:membrane"/>
    <property type="evidence" value="ECO:0007669"/>
    <property type="project" value="UniProtKB-SubCell"/>
</dbReference>
<dbReference type="GO" id="GO:0022857">
    <property type="term" value="F:transmembrane transporter activity"/>
    <property type="evidence" value="ECO:0007669"/>
    <property type="project" value="InterPro"/>
</dbReference>
<keyword evidence="2 5" id="KW-0812">Transmembrane</keyword>
<dbReference type="PROSITE" id="PS50850">
    <property type="entry name" value="MFS"/>
    <property type="match status" value="1"/>
</dbReference>
<dbReference type="InterPro" id="IPR005828">
    <property type="entry name" value="MFS_sugar_transport-like"/>
</dbReference>
<feature type="transmembrane region" description="Helical" evidence="5">
    <location>
        <begin position="79"/>
        <end position="100"/>
    </location>
</feature>
<sequence>MVAGTYAHIFHMTKILNSTEVNVSISNISNSGMQEGGSELHSWLPIVLIISGAFFCHMGIRVLPWILTGEIFPNETRAIASGVAATSFYIFGFICNKTFLSLVSAITLPGTFWFYCSMSVIGLIVLYFVLPETEGKSLQDITDHFAGKLKLGNDVYKRSQSNSGANNLAFDNGFYKSSKIESRL</sequence>
<feature type="transmembrane region" description="Helical" evidence="5">
    <location>
        <begin position="43"/>
        <end position="67"/>
    </location>
</feature>
<dbReference type="PANTHER" id="PTHR48021">
    <property type="match status" value="1"/>
</dbReference>
<evidence type="ECO:0000256" key="2">
    <source>
        <dbReference type="ARBA" id="ARBA00022692"/>
    </source>
</evidence>
<evidence type="ECO:0000313" key="7">
    <source>
        <dbReference type="EMBL" id="KAK9870532.1"/>
    </source>
</evidence>
<dbReference type="EMBL" id="JARQZJ010000003">
    <property type="protein sequence ID" value="KAK9870532.1"/>
    <property type="molecule type" value="Genomic_DNA"/>
</dbReference>
<feature type="transmembrane region" description="Helical" evidence="5">
    <location>
        <begin position="112"/>
        <end position="130"/>
    </location>
</feature>
<dbReference type="Gene3D" id="1.20.1250.20">
    <property type="entry name" value="MFS general substrate transporter like domains"/>
    <property type="match status" value="1"/>
</dbReference>
<comment type="subcellular location">
    <subcellularLocation>
        <location evidence="1">Membrane</location>
        <topology evidence="1">Multi-pass membrane protein</topology>
    </subcellularLocation>
</comment>
<dbReference type="Pfam" id="PF00083">
    <property type="entry name" value="Sugar_tr"/>
    <property type="match status" value="1"/>
</dbReference>
<dbReference type="AlphaFoldDB" id="A0AAW1TQA3"/>
<dbReference type="InterPro" id="IPR036259">
    <property type="entry name" value="MFS_trans_sf"/>
</dbReference>
<evidence type="ECO:0000256" key="3">
    <source>
        <dbReference type="ARBA" id="ARBA00022989"/>
    </source>
</evidence>
<evidence type="ECO:0000256" key="1">
    <source>
        <dbReference type="ARBA" id="ARBA00004141"/>
    </source>
</evidence>
<dbReference type="SUPFAM" id="SSF103473">
    <property type="entry name" value="MFS general substrate transporter"/>
    <property type="match status" value="1"/>
</dbReference>
<feature type="domain" description="Major facilitator superfamily (MFS) profile" evidence="6">
    <location>
        <begin position="1"/>
        <end position="134"/>
    </location>
</feature>
<evidence type="ECO:0000256" key="5">
    <source>
        <dbReference type="SAM" id="Phobius"/>
    </source>
</evidence>
<dbReference type="InterPro" id="IPR050549">
    <property type="entry name" value="MFS_Trehalose_Transporter"/>
</dbReference>
<protein>
    <recommendedName>
        <fullName evidence="6">Major facilitator superfamily (MFS) profile domain-containing protein</fullName>
    </recommendedName>
</protein>
<dbReference type="InterPro" id="IPR020846">
    <property type="entry name" value="MFS_dom"/>
</dbReference>
<evidence type="ECO:0000256" key="4">
    <source>
        <dbReference type="ARBA" id="ARBA00023136"/>
    </source>
</evidence>
<name>A0AAW1TQA3_9CUCU</name>
<proteinExistence type="predicted"/>
<dbReference type="PANTHER" id="PTHR48021:SF39">
    <property type="entry name" value="MAJOR FACILITATOR SUPERFAMILY (MFS) PROFILE DOMAIN-CONTAINING PROTEIN"/>
    <property type="match status" value="1"/>
</dbReference>
<gene>
    <name evidence="7" type="ORF">WA026_008096</name>
</gene>
<organism evidence="7 8">
    <name type="scientific">Henosepilachna vigintioctopunctata</name>
    <dbReference type="NCBI Taxonomy" id="420089"/>
    <lineage>
        <taxon>Eukaryota</taxon>
        <taxon>Metazoa</taxon>
        <taxon>Ecdysozoa</taxon>
        <taxon>Arthropoda</taxon>
        <taxon>Hexapoda</taxon>
        <taxon>Insecta</taxon>
        <taxon>Pterygota</taxon>
        <taxon>Neoptera</taxon>
        <taxon>Endopterygota</taxon>
        <taxon>Coleoptera</taxon>
        <taxon>Polyphaga</taxon>
        <taxon>Cucujiformia</taxon>
        <taxon>Coccinelloidea</taxon>
        <taxon>Coccinellidae</taxon>
        <taxon>Epilachninae</taxon>
        <taxon>Epilachnini</taxon>
        <taxon>Henosepilachna</taxon>
    </lineage>
</organism>
<evidence type="ECO:0000259" key="6">
    <source>
        <dbReference type="PROSITE" id="PS50850"/>
    </source>
</evidence>
<comment type="caution">
    <text evidence="7">The sequence shown here is derived from an EMBL/GenBank/DDBJ whole genome shotgun (WGS) entry which is preliminary data.</text>
</comment>
<keyword evidence="8" id="KW-1185">Reference proteome</keyword>
<accession>A0AAW1TQA3</accession>
<dbReference type="Proteomes" id="UP001431783">
    <property type="component" value="Unassembled WGS sequence"/>
</dbReference>